<feature type="chain" id="PRO_5036498065" evidence="1">
    <location>
        <begin position="17"/>
        <end position="371"/>
    </location>
</feature>
<keyword evidence="1" id="KW-0732">Signal</keyword>
<dbReference type="EMBL" id="BMAO01009380">
    <property type="protein sequence ID" value="GFR30521.1"/>
    <property type="molecule type" value="Genomic_DNA"/>
</dbReference>
<gene>
    <name evidence="2" type="primary">AVEN_46861_1</name>
    <name evidence="2" type="ORF">TNCT_637611</name>
</gene>
<organism evidence="2 3">
    <name type="scientific">Trichonephila clavata</name>
    <name type="common">Joro spider</name>
    <name type="synonym">Nephila clavata</name>
    <dbReference type="NCBI Taxonomy" id="2740835"/>
    <lineage>
        <taxon>Eukaryota</taxon>
        <taxon>Metazoa</taxon>
        <taxon>Ecdysozoa</taxon>
        <taxon>Arthropoda</taxon>
        <taxon>Chelicerata</taxon>
        <taxon>Arachnida</taxon>
        <taxon>Araneae</taxon>
        <taxon>Araneomorphae</taxon>
        <taxon>Entelegynae</taxon>
        <taxon>Araneoidea</taxon>
        <taxon>Nephilidae</taxon>
        <taxon>Trichonephila</taxon>
    </lineage>
</organism>
<name>A0A8X6M1D2_TRICU</name>
<feature type="signal peptide" evidence="1">
    <location>
        <begin position="1"/>
        <end position="16"/>
    </location>
</feature>
<sequence>MVHTLKFLALVRVAIAVLEDPNILNLELEEGRPVPYENLIKRKIPAFLCPVSLQKDVTGLVRPISCQVAEWRDDHIHIFDEDVFRCINFCWTDNGRINRLETAKILVHCPDFTLKQRFALAVCYWLVKDMRTLWEAMSATESHIPQENSDETLWKEIISECNILLKNTILNRKQTFFLTQLIFYSEQNPFQYDLLENKQKDLFSEFVTPEEEKEVLITILQNKWSLYHTSVWFSKMDINSQILILEREPYGVLKMFLDWPLQNHFMEKVNRVWFLLKKEHFLGLLHIIICQKIMMGWTDFEYIGLLKEFWYCSPVQFKKYIKQMKMYEVLEMILTNTHTEPYPKKYLLHRENNSSNFYHCLLYTTMLRGTT</sequence>
<comment type="caution">
    <text evidence="2">The sequence shown here is derived from an EMBL/GenBank/DDBJ whole genome shotgun (WGS) entry which is preliminary data.</text>
</comment>
<keyword evidence="3" id="KW-1185">Reference proteome</keyword>
<evidence type="ECO:0000313" key="2">
    <source>
        <dbReference type="EMBL" id="GFR30521.1"/>
    </source>
</evidence>
<dbReference type="OrthoDB" id="6443046at2759"/>
<proteinExistence type="predicted"/>
<dbReference type="Proteomes" id="UP000887116">
    <property type="component" value="Unassembled WGS sequence"/>
</dbReference>
<reference evidence="2" key="1">
    <citation type="submission" date="2020-07" db="EMBL/GenBank/DDBJ databases">
        <title>Multicomponent nature underlies the extraordinary mechanical properties of spider dragline silk.</title>
        <authorList>
            <person name="Kono N."/>
            <person name="Nakamura H."/>
            <person name="Mori M."/>
            <person name="Yoshida Y."/>
            <person name="Ohtoshi R."/>
            <person name="Malay A.D."/>
            <person name="Moran D.A.P."/>
            <person name="Tomita M."/>
            <person name="Numata K."/>
            <person name="Arakawa K."/>
        </authorList>
    </citation>
    <scope>NUCLEOTIDE SEQUENCE</scope>
</reference>
<evidence type="ECO:0000256" key="1">
    <source>
        <dbReference type="SAM" id="SignalP"/>
    </source>
</evidence>
<dbReference type="AlphaFoldDB" id="A0A8X6M1D2"/>
<accession>A0A8X6M1D2</accession>
<evidence type="ECO:0000313" key="3">
    <source>
        <dbReference type="Proteomes" id="UP000887116"/>
    </source>
</evidence>
<protein>
    <submittedName>
        <fullName evidence="2">Uncharacterized protein</fullName>
    </submittedName>
</protein>